<keyword evidence="3" id="KW-1185">Reference proteome</keyword>
<comment type="caution">
    <text evidence="2">The sequence shown here is derived from an EMBL/GenBank/DDBJ whole genome shotgun (WGS) entry which is preliminary data.</text>
</comment>
<feature type="domain" description="Protein kinase" evidence="1">
    <location>
        <begin position="1"/>
        <end position="75"/>
    </location>
</feature>
<dbReference type="InterPro" id="IPR011009">
    <property type="entry name" value="Kinase-like_dom_sf"/>
</dbReference>
<evidence type="ECO:0000259" key="1">
    <source>
        <dbReference type="PROSITE" id="PS50011"/>
    </source>
</evidence>
<dbReference type="PROSITE" id="PS50011">
    <property type="entry name" value="PROTEIN_KINASE_DOM"/>
    <property type="match status" value="1"/>
</dbReference>
<dbReference type="SUPFAM" id="SSF56112">
    <property type="entry name" value="Protein kinase-like (PK-like)"/>
    <property type="match status" value="1"/>
</dbReference>
<organism evidence="2 3">
    <name type="scientific">Tritrichomonas musculus</name>
    <dbReference type="NCBI Taxonomy" id="1915356"/>
    <lineage>
        <taxon>Eukaryota</taxon>
        <taxon>Metamonada</taxon>
        <taxon>Parabasalia</taxon>
        <taxon>Tritrichomonadida</taxon>
        <taxon>Tritrichomonadidae</taxon>
        <taxon>Tritrichomonas</taxon>
    </lineage>
</organism>
<dbReference type="InterPro" id="IPR001245">
    <property type="entry name" value="Ser-Thr/Tyr_kinase_cat_dom"/>
</dbReference>
<protein>
    <recommendedName>
        <fullName evidence="1">Protein kinase domain-containing protein</fullName>
    </recommendedName>
</protein>
<accession>A0ABR2H4Y9</accession>
<reference evidence="2 3" key="1">
    <citation type="submission" date="2024-04" db="EMBL/GenBank/DDBJ databases">
        <title>Tritrichomonas musculus Genome.</title>
        <authorList>
            <person name="Alves-Ferreira E."/>
            <person name="Grigg M."/>
            <person name="Lorenzi H."/>
            <person name="Galac M."/>
        </authorList>
    </citation>
    <scope>NUCLEOTIDE SEQUENCE [LARGE SCALE GENOMIC DNA]</scope>
    <source>
        <strain evidence="2 3">EAF2021</strain>
    </source>
</reference>
<dbReference type="Pfam" id="PF07714">
    <property type="entry name" value="PK_Tyr_Ser-Thr"/>
    <property type="match status" value="1"/>
</dbReference>
<evidence type="ECO:0000313" key="3">
    <source>
        <dbReference type="Proteomes" id="UP001470230"/>
    </source>
</evidence>
<proteinExistence type="predicted"/>
<dbReference type="InterPro" id="IPR000719">
    <property type="entry name" value="Prot_kinase_dom"/>
</dbReference>
<evidence type="ECO:0000313" key="2">
    <source>
        <dbReference type="EMBL" id="KAK8840837.1"/>
    </source>
</evidence>
<gene>
    <name evidence="2" type="ORF">M9Y10_027663</name>
</gene>
<dbReference type="Proteomes" id="UP001470230">
    <property type="component" value="Unassembled WGS sequence"/>
</dbReference>
<sequence length="191" mass="22686">MLVYEIMKKKFPFSGKKDYEIMNMINMKKHIPEIDHEKVPKRYIKMIEACLNEDPYERPTFKQIVDDLKNDEDFITENVDKEKFEENIKYIENGGNKKSITRDFPFHMIDLQRKSSFSNVRKDYSEEEMKNISKEVEKLKEIKYPSIQQIVGFSIVDIKNQLKSVVIGEYSTDRTLNDIIQAERKGKIYPG</sequence>
<name>A0ABR2H4Y9_9EUKA</name>
<dbReference type="Gene3D" id="1.10.510.10">
    <property type="entry name" value="Transferase(Phosphotransferase) domain 1"/>
    <property type="match status" value="1"/>
</dbReference>
<dbReference type="EMBL" id="JAPFFF010000043">
    <property type="protein sequence ID" value="KAK8840837.1"/>
    <property type="molecule type" value="Genomic_DNA"/>
</dbReference>